<evidence type="ECO:0000313" key="3">
    <source>
        <dbReference type="Proteomes" id="UP000765509"/>
    </source>
</evidence>
<dbReference type="EMBL" id="AVOT02063029">
    <property type="protein sequence ID" value="MBW0555873.1"/>
    <property type="molecule type" value="Genomic_DNA"/>
</dbReference>
<feature type="compositionally biased region" description="Polar residues" evidence="1">
    <location>
        <begin position="155"/>
        <end position="174"/>
    </location>
</feature>
<feature type="non-terminal residue" evidence="2">
    <location>
        <position position="1"/>
    </location>
</feature>
<organism evidence="2 3">
    <name type="scientific">Austropuccinia psidii MF-1</name>
    <dbReference type="NCBI Taxonomy" id="1389203"/>
    <lineage>
        <taxon>Eukaryota</taxon>
        <taxon>Fungi</taxon>
        <taxon>Dikarya</taxon>
        <taxon>Basidiomycota</taxon>
        <taxon>Pucciniomycotina</taxon>
        <taxon>Pucciniomycetes</taxon>
        <taxon>Pucciniales</taxon>
        <taxon>Sphaerophragmiaceae</taxon>
        <taxon>Austropuccinia</taxon>
    </lineage>
</organism>
<keyword evidence="3" id="KW-1185">Reference proteome</keyword>
<comment type="caution">
    <text evidence="2">The sequence shown here is derived from an EMBL/GenBank/DDBJ whole genome shotgun (WGS) entry which is preliminary data.</text>
</comment>
<protein>
    <submittedName>
        <fullName evidence="2">Uncharacterized protein</fullName>
    </submittedName>
</protein>
<reference evidence="2" key="1">
    <citation type="submission" date="2021-03" db="EMBL/GenBank/DDBJ databases">
        <title>Draft genome sequence of rust myrtle Austropuccinia psidii MF-1, a brazilian biotype.</title>
        <authorList>
            <person name="Quecine M.C."/>
            <person name="Pachon D.M.R."/>
            <person name="Bonatelli M.L."/>
            <person name="Correr F.H."/>
            <person name="Franceschini L.M."/>
            <person name="Leite T.F."/>
            <person name="Margarido G.R.A."/>
            <person name="Almeida C.A."/>
            <person name="Ferrarezi J.A."/>
            <person name="Labate C.A."/>
        </authorList>
    </citation>
    <scope>NUCLEOTIDE SEQUENCE</scope>
    <source>
        <strain evidence="2">MF-1</strain>
    </source>
</reference>
<gene>
    <name evidence="2" type="ORF">O181_095588</name>
</gene>
<dbReference type="Proteomes" id="UP000765509">
    <property type="component" value="Unassembled WGS sequence"/>
</dbReference>
<accession>A0A9Q3PBD1</accession>
<proteinExistence type="predicted"/>
<name>A0A9Q3PBD1_9BASI</name>
<dbReference type="AlphaFoldDB" id="A0A9Q3PBD1"/>
<sequence length="174" mass="19419">MPAFPLSVAANAATDLQFCPHALKLRLFQVLQLLRLSQLHHGISDHEAGGFPAQDALARTLLWWMMMKQYPSANGHQGLKQAKGSNSGRLALSPQALIFPPPLLADEGWQWKEDIRAWDDCHHVLSLMGFKCQKQNPPNPPQQDSHVPSFPCKQAPQQPTPGLSGTQWSEELFR</sequence>
<feature type="region of interest" description="Disordered" evidence="1">
    <location>
        <begin position="133"/>
        <end position="174"/>
    </location>
</feature>
<evidence type="ECO:0000313" key="2">
    <source>
        <dbReference type="EMBL" id="MBW0555873.1"/>
    </source>
</evidence>
<evidence type="ECO:0000256" key="1">
    <source>
        <dbReference type="SAM" id="MobiDB-lite"/>
    </source>
</evidence>